<dbReference type="Proteomes" id="UP001056778">
    <property type="component" value="Chromosome 7"/>
</dbReference>
<comment type="caution">
    <text evidence="1">The sequence shown here is derived from an EMBL/GenBank/DDBJ whole genome shotgun (WGS) entry which is preliminary data.</text>
</comment>
<reference evidence="1" key="1">
    <citation type="submission" date="2022-04" db="EMBL/GenBank/DDBJ databases">
        <title>Chromosome-scale genome assembly of Holotrichia oblita Faldermann.</title>
        <authorList>
            <person name="Rongchong L."/>
        </authorList>
    </citation>
    <scope>NUCLEOTIDE SEQUENCE</scope>
    <source>
        <strain evidence="1">81SQS9</strain>
    </source>
</reference>
<evidence type="ECO:0000313" key="1">
    <source>
        <dbReference type="EMBL" id="KAI4458131.1"/>
    </source>
</evidence>
<keyword evidence="2" id="KW-1185">Reference proteome</keyword>
<sequence length="173" mass="19304">MEVDKLIVAMKATFDVAAIQMIERETRKQNKSRLWYDIRYGRITASKAHEVSVCRTPDGSLVAAIMGAKIPDTAAMKRGRNLEEIVRKTISKKLKTKIDLCGLYVCQNYPMIAASPDGVANDAIVEIKCPTKAKSMDKYLKNGVISEKCKAQVQIQMYAAGVKVLFLCCRQKI</sequence>
<accession>A0ACB9SV58</accession>
<name>A0ACB9SV58_HOLOL</name>
<gene>
    <name evidence="1" type="ORF">MML48_7g00011584</name>
</gene>
<proteinExistence type="predicted"/>
<organism evidence="1 2">
    <name type="scientific">Holotrichia oblita</name>
    <name type="common">Chafer beetle</name>
    <dbReference type="NCBI Taxonomy" id="644536"/>
    <lineage>
        <taxon>Eukaryota</taxon>
        <taxon>Metazoa</taxon>
        <taxon>Ecdysozoa</taxon>
        <taxon>Arthropoda</taxon>
        <taxon>Hexapoda</taxon>
        <taxon>Insecta</taxon>
        <taxon>Pterygota</taxon>
        <taxon>Neoptera</taxon>
        <taxon>Endopterygota</taxon>
        <taxon>Coleoptera</taxon>
        <taxon>Polyphaga</taxon>
        <taxon>Scarabaeiformia</taxon>
        <taxon>Scarabaeidae</taxon>
        <taxon>Melolonthinae</taxon>
        <taxon>Holotrichia</taxon>
    </lineage>
</organism>
<evidence type="ECO:0000313" key="2">
    <source>
        <dbReference type="Proteomes" id="UP001056778"/>
    </source>
</evidence>
<protein>
    <submittedName>
        <fullName evidence="1">Uncharacterized protein</fullName>
    </submittedName>
</protein>
<dbReference type="EMBL" id="CM043021">
    <property type="protein sequence ID" value="KAI4458131.1"/>
    <property type="molecule type" value="Genomic_DNA"/>
</dbReference>